<dbReference type="SUPFAM" id="SSF54909">
    <property type="entry name" value="Dimeric alpha+beta barrel"/>
    <property type="match status" value="1"/>
</dbReference>
<evidence type="ECO:0000313" key="3">
    <source>
        <dbReference type="Proteomes" id="UP000541185"/>
    </source>
</evidence>
<dbReference type="EMBL" id="JABBFX010000001">
    <property type="protein sequence ID" value="NML45718.1"/>
    <property type="molecule type" value="Genomic_DNA"/>
</dbReference>
<gene>
    <name evidence="2" type="ORF">HHL11_18360</name>
</gene>
<sequence>MIKVVSLWALPAGMSEDEFESWYVGKHIGDAQKIPGLRRYTVNRVVPEERANTRFYRMAELGFDTMDAARAAFESEEWRYAFADAKRYIGEFMRFYFDSTDIKR</sequence>
<reference evidence="2 3" key="1">
    <citation type="submission" date="2020-04" db="EMBL/GenBank/DDBJ databases">
        <title>Ramlibacter sp. G-1-2-2 isolated from soil.</title>
        <authorList>
            <person name="Dahal R.H."/>
        </authorList>
    </citation>
    <scope>NUCLEOTIDE SEQUENCE [LARGE SCALE GENOMIC DNA]</scope>
    <source>
        <strain evidence="2 3">G-1-2-2</strain>
    </source>
</reference>
<dbReference type="RefSeq" id="WP_169419792.1">
    <property type="nucleotide sequence ID" value="NZ_JABBFX010000001.1"/>
</dbReference>
<dbReference type="Pfam" id="PF07110">
    <property type="entry name" value="EthD"/>
    <property type="match status" value="1"/>
</dbReference>
<name>A0A848HDT1_9BURK</name>
<dbReference type="AlphaFoldDB" id="A0A848HDT1"/>
<dbReference type="NCBIfam" id="TIGR02118">
    <property type="entry name" value="EthD family reductase"/>
    <property type="match status" value="1"/>
</dbReference>
<organism evidence="2 3">
    <name type="scientific">Ramlibacter agri</name>
    <dbReference type="NCBI Taxonomy" id="2728837"/>
    <lineage>
        <taxon>Bacteria</taxon>
        <taxon>Pseudomonadati</taxon>
        <taxon>Pseudomonadota</taxon>
        <taxon>Betaproteobacteria</taxon>
        <taxon>Burkholderiales</taxon>
        <taxon>Comamonadaceae</taxon>
        <taxon>Ramlibacter</taxon>
    </lineage>
</organism>
<dbReference type="InterPro" id="IPR009799">
    <property type="entry name" value="EthD_dom"/>
</dbReference>
<comment type="caution">
    <text evidence="2">The sequence shown here is derived from an EMBL/GenBank/DDBJ whole genome shotgun (WGS) entry which is preliminary data.</text>
</comment>
<dbReference type="GO" id="GO:0016491">
    <property type="term" value="F:oxidoreductase activity"/>
    <property type="evidence" value="ECO:0007669"/>
    <property type="project" value="InterPro"/>
</dbReference>
<keyword evidence="3" id="KW-1185">Reference proteome</keyword>
<dbReference type="Gene3D" id="3.30.70.100">
    <property type="match status" value="1"/>
</dbReference>
<evidence type="ECO:0000259" key="1">
    <source>
        <dbReference type="Pfam" id="PF07110"/>
    </source>
</evidence>
<accession>A0A848HDT1</accession>
<dbReference type="Proteomes" id="UP000541185">
    <property type="component" value="Unassembled WGS sequence"/>
</dbReference>
<feature type="domain" description="EthD" evidence="1">
    <location>
        <begin position="13"/>
        <end position="89"/>
    </location>
</feature>
<dbReference type="InterPro" id="IPR011008">
    <property type="entry name" value="Dimeric_a/b-barrel"/>
</dbReference>
<proteinExistence type="predicted"/>
<evidence type="ECO:0000313" key="2">
    <source>
        <dbReference type="EMBL" id="NML45718.1"/>
    </source>
</evidence>
<protein>
    <submittedName>
        <fullName evidence="2">EthD family reductase</fullName>
    </submittedName>
</protein>